<dbReference type="AlphaFoldDB" id="A0A4Y7PLQ9"/>
<dbReference type="EMBL" id="ML170244">
    <property type="protein sequence ID" value="TDL16374.1"/>
    <property type="molecule type" value="Genomic_DNA"/>
</dbReference>
<name>A0A4Y7PLQ9_9AGAM</name>
<feature type="compositionally biased region" description="Pro residues" evidence="1">
    <location>
        <begin position="144"/>
        <end position="153"/>
    </location>
</feature>
<evidence type="ECO:0000256" key="1">
    <source>
        <dbReference type="SAM" id="MobiDB-lite"/>
    </source>
</evidence>
<feature type="region of interest" description="Disordered" evidence="1">
    <location>
        <begin position="116"/>
        <end position="161"/>
    </location>
</feature>
<proteinExistence type="predicted"/>
<protein>
    <submittedName>
        <fullName evidence="2">Uncharacterized protein</fullName>
    </submittedName>
</protein>
<accession>A0A4Y7PLQ9</accession>
<reference evidence="2 3" key="1">
    <citation type="submission" date="2018-06" db="EMBL/GenBank/DDBJ databases">
        <title>A transcriptomic atlas of mushroom development highlights an independent origin of complex multicellularity.</title>
        <authorList>
            <consortium name="DOE Joint Genome Institute"/>
            <person name="Krizsan K."/>
            <person name="Almasi E."/>
            <person name="Merenyi Z."/>
            <person name="Sahu N."/>
            <person name="Viragh M."/>
            <person name="Koszo T."/>
            <person name="Mondo S."/>
            <person name="Kiss B."/>
            <person name="Balint B."/>
            <person name="Kues U."/>
            <person name="Barry K."/>
            <person name="Hegedus J.C."/>
            <person name="Henrissat B."/>
            <person name="Johnson J."/>
            <person name="Lipzen A."/>
            <person name="Ohm R."/>
            <person name="Nagy I."/>
            <person name="Pangilinan J."/>
            <person name="Yan J."/>
            <person name="Xiong Y."/>
            <person name="Grigoriev I.V."/>
            <person name="Hibbett D.S."/>
            <person name="Nagy L.G."/>
        </authorList>
    </citation>
    <scope>NUCLEOTIDE SEQUENCE [LARGE SCALE GENOMIC DNA]</scope>
    <source>
        <strain evidence="2 3">SZMC22713</strain>
    </source>
</reference>
<gene>
    <name evidence="2" type="ORF">BD410DRAFT_623390</name>
</gene>
<dbReference type="Proteomes" id="UP000294933">
    <property type="component" value="Unassembled WGS sequence"/>
</dbReference>
<sequence>MARSKEVVRCRRGRVCRRICLMWGRRVLRCVRYCQSRRLPTRGCRSFPTYTTSSVSFSCNTLRISTTPFRRVSKTAVASTASKDQGIDGGLHPAQAEAEGEGILASVGNDGSAKLPTPIWDLQPPLHVPPPKHTLKEEECSPSPCQPSHPPSPLRRSRASKRHSQMIYNFYKTEVNLKDVQFLRQDGHASALPHIVACRRARQDGISLLR</sequence>
<dbReference type="VEuPathDB" id="FungiDB:BD410DRAFT_623390"/>
<keyword evidence="3" id="KW-1185">Reference proteome</keyword>
<organism evidence="2 3">
    <name type="scientific">Rickenella mellea</name>
    <dbReference type="NCBI Taxonomy" id="50990"/>
    <lineage>
        <taxon>Eukaryota</taxon>
        <taxon>Fungi</taxon>
        <taxon>Dikarya</taxon>
        <taxon>Basidiomycota</taxon>
        <taxon>Agaricomycotina</taxon>
        <taxon>Agaricomycetes</taxon>
        <taxon>Hymenochaetales</taxon>
        <taxon>Rickenellaceae</taxon>
        <taxon>Rickenella</taxon>
    </lineage>
</organism>
<evidence type="ECO:0000313" key="2">
    <source>
        <dbReference type="EMBL" id="TDL16374.1"/>
    </source>
</evidence>
<evidence type="ECO:0000313" key="3">
    <source>
        <dbReference type="Proteomes" id="UP000294933"/>
    </source>
</evidence>